<evidence type="ECO:0000313" key="2">
    <source>
        <dbReference type="Proteomes" id="UP001055115"/>
    </source>
</evidence>
<sequence>MGQAIHVDPNEKRGHFDVRYQYRGVMEAVKRGIPSWVVSPSFGFLHAVMQFVGWTDKYGRAGVLASQPARTLRFVVQE</sequence>
<accession>A0AA37P653</accession>
<protein>
    <submittedName>
        <fullName evidence="1">Uncharacterized protein</fullName>
    </submittedName>
</protein>
<keyword evidence="2" id="KW-1185">Reference proteome</keyword>
<organism evidence="1 2">
    <name type="scientific">Colletotrichum spaethianum</name>
    <dbReference type="NCBI Taxonomy" id="700344"/>
    <lineage>
        <taxon>Eukaryota</taxon>
        <taxon>Fungi</taxon>
        <taxon>Dikarya</taxon>
        <taxon>Ascomycota</taxon>
        <taxon>Pezizomycotina</taxon>
        <taxon>Sordariomycetes</taxon>
        <taxon>Hypocreomycetidae</taxon>
        <taxon>Glomerellales</taxon>
        <taxon>Glomerellaceae</taxon>
        <taxon>Colletotrichum</taxon>
        <taxon>Colletotrichum spaethianum species complex</taxon>
    </lineage>
</organism>
<comment type="caution">
    <text evidence="1">The sequence shown here is derived from an EMBL/GenBank/DDBJ whole genome shotgun (WGS) entry which is preliminary data.</text>
</comment>
<name>A0AA37P653_9PEZI</name>
<dbReference type="EMBL" id="BQXU01000013">
    <property type="protein sequence ID" value="GKT45531.1"/>
    <property type="molecule type" value="Genomic_DNA"/>
</dbReference>
<dbReference type="RefSeq" id="XP_049127881.1">
    <property type="nucleotide sequence ID" value="XM_049271924.1"/>
</dbReference>
<dbReference type="GeneID" id="73326514"/>
<gene>
    <name evidence="1" type="ORF">ColSpa_05712</name>
</gene>
<reference evidence="1 2" key="1">
    <citation type="submission" date="2022-03" db="EMBL/GenBank/DDBJ databases">
        <title>Genome data of Colletotrichum spp.</title>
        <authorList>
            <person name="Utami Y.D."/>
            <person name="Hiruma K."/>
        </authorList>
    </citation>
    <scope>NUCLEOTIDE SEQUENCE [LARGE SCALE GENOMIC DNA]</scope>
    <source>
        <strain evidence="1 2">MAFF 239500</strain>
    </source>
</reference>
<proteinExistence type="predicted"/>
<evidence type="ECO:0000313" key="1">
    <source>
        <dbReference type="EMBL" id="GKT45531.1"/>
    </source>
</evidence>
<dbReference type="Proteomes" id="UP001055115">
    <property type="component" value="Unassembled WGS sequence"/>
</dbReference>
<dbReference type="AlphaFoldDB" id="A0AA37P653"/>